<evidence type="ECO:0000256" key="5">
    <source>
        <dbReference type="ARBA" id="ARBA00022989"/>
    </source>
</evidence>
<dbReference type="PRINTS" id="PR02019">
    <property type="entry name" value="AQUAPORIN7"/>
</dbReference>
<evidence type="ECO:0000256" key="6">
    <source>
        <dbReference type="ARBA" id="ARBA00023136"/>
    </source>
</evidence>
<evidence type="ECO:0000256" key="3">
    <source>
        <dbReference type="ARBA" id="ARBA00022448"/>
    </source>
</evidence>
<sequence length="329" mass="35095">MSESSSSSNILDSRIYSPGPEWYARYRRFIHRSADRIRLTNYPVITQLMAETLGTIALIFYGDGSGAQKFFFNSNFLEVSIGWGSAVTLGIIISGGKASPAFLNPAVAVANAVMGNLRWSLLPLYIILEVFGGFLGAGLLLGVYNENIIQYTNEADGGKFLVSSTGGIFVAGKGSSVGVAVADQIITTALLMIGIMAVGDNHLVKKPGKFVPLLVGMVVYMAVGTYTANASSALNPARDLGPRLLLLATHWGVDAFTIDNYYFWVPALMPIVGAILGAIIYELVVGIHANGAGQHAVEECDVAQDSVLESTFKQEPPSYISDDSIKVIS</sequence>
<gene>
    <name evidence="9" type="ORF">HDID_LOCUS7212</name>
    <name evidence="10" type="ORF">WMSIL1_LOCUS6643</name>
</gene>
<dbReference type="PANTHER" id="PTHR43829:SF9">
    <property type="entry name" value="AQUAPORIN-9"/>
    <property type="match status" value="1"/>
</dbReference>
<reference evidence="13" key="1">
    <citation type="submission" date="2017-02" db="UniProtKB">
        <authorList>
            <consortium name="WormBaseParasite"/>
        </authorList>
    </citation>
    <scope>IDENTIFICATION</scope>
</reference>
<evidence type="ECO:0000256" key="8">
    <source>
        <dbReference type="SAM" id="Phobius"/>
    </source>
</evidence>
<dbReference type="InterPro" id="IPR023271">
    <property type="entry name" value="Aquaporin-like"/>
</dbReference>
<dbReference type="GO" id="GO:0005886">
    <property type="term" value="C:plasma membrane"/>
    <property type="evidence" value="ECO:0007669"/>
    <property type="project" value="TreeGrafter"/>
</dbReference>
<dbReference type="WBParaSite" id="HDID_0000721401-mRNA-1">
    <property type="protein sequence ID" value="HDID_0000721401-mRNA-1"/>
    <property type="gene ID" value="HDID_0000721401"/>
</dbReference>
<keyword evidence="5 8" id="KW-1133">Transmembrane helix</keyword>
<dbReference type="STRING" id="6216.A0A0R3SQ83"/>
<evidence type="ECO:0000313" key="10">
    <source>
        <dbReference type="EMBL" id="VUZ46908.1"/>
    </source>
</evidence>
<evidence type="ECO:0000313" key="13">
    <source>
        <dbReference type="WBParaSite" id="HDID_0000721401-mRNA-1"/>
    </source>
</evidence>
<organism evidence="13">
    <name type="scientific">Hymenolepis diminuta</name>
    <name type="common">Rat tapeworm</name>
    <dbReference type="NCBI Taxonomy" id="6216"/>
    <lineage>
        <taxon>Eukaryota</taxon>
        <taxon>Metazoa</taxon>
        <taxon>Spiralia</taxon>
        <taxon>Lophotrochozoa</taxon>
        <taxon>Platyhelminthes</taxon>
        <taxon>Cestoda</taxon>
        <taxon>Eucestoda</taxon>
        <taxon>Cyclophyllidea</taxon>
        <taxon>Hymenolepididae</taxon>
        <taxon>Hymenolepis</taxon>
    </lineage>
</organism>
<keyword evidence="12" id="KW-1185">Reference proteome</keyword>
<name>A0A0R3SQ83_HYMDI</name>
<dbReference type="Proteomes" id="UP000321570">
    <property type="component" value="Unassembled WGS sequence"/>
</dbReference>
<dbReference type="AlphaFoldDB" id="A0A0R3SQ83"/>
<dbReference type="GO" id="GO:0015250">
    <property type="term" value="F:water channel activity"/>
    <property type="evidence" value="ECO:0007669"/>
    <property type="project" value="TreeGrafter"/>
</dbReference>
<accession>A0A0R3SQ83</accession>
<dbReference type="Pfam" id="PF00230">
    <property type="entry name" value="MIP"/>
    <property type="match status" value="1"/>
</dbReference>
<reference evidence="9 11" key="2">
    <citation type="submission" date="2018-11" db="EMBL/GenBank/DDBJ databases">
        <authorList>
            <consortium name="Pathogen Informatics"/>
        </authorList>
    </citation>
    <scope>NUCLEOTIDE SEQUENCE [LARGE SCALE GENOMIC DNA]</scope>
</reference>
<evidence type="ECO:0000313" key="11">
    <source>
        <dbReference type="Proteomes" id="UP000274504"/>
    </source>
</evidence>
<feature type="transmembrane region" description="Helical" evidence="8">
    <location>
        <begin position="124"/>
        <end position="144"/>
    </location>
</feature>
<dbReference type="GO" id="GO:0015254">
    <property type="term" value="F:glycerol channel activity"/>
    <property type="evidence" value="ECO:0007669"/>
    <property type="project" value="TreeGrafter"/>
</dbReference>
<dbReference type="OrthoDB" id="3222at2759"/>
<dbReference type="InterPro" id="IPR050363">
    <property type="entry name" value="MIP/Aquaporin"/>
</dbReference>
<dbReference type="Gene3D" id="1.20.1080.10">
    <property type="entry name" value="Glycerol uptake facilitator protein"/>
    <property type="match status" value="1"/>
</dbReference>
<keyword evidence="4 7" id="KW-0812">Transmembrane</keyword>
<evidence type="ECO:0000256" key="4">
    <source>
        <dbReference type="ARBA" id="ARBA00022692"/>
    </source>
</evidence>
<protein>
    <submittedName>
        <fullName evidence="13">Aquaporin-3</fullName>
    </submittedName>
</protein>
<feature type="transmembrane region" description="Helical" evidence="8">
    <location>
        <begin position="42"/>
        <end position="61"/>
    </location>
</feature>
<dbReference type="PRINTS" id="PR00783">
    <property type="entry name" value="MINTRINSICP"/>
</dbReference>
<evidence type="ECO:0000256" key="7">
    <source>
        <dbReference type="RuleBase" id="RU000477"/>
    </source>
</evidence>
<evidence type="ECO:0000313" key="12">
    <source>
        <dbReference type="Proteomes" id="UP000321570"/>
    </source>
</evidence>
<feature type="transmembrane region" description="Helical" evidence="8">
    <location>
        <begin position="81"/>
        <end position="103"/>
    </location>
</feature>
<dbReference type="PANTHER" id="PTHR43829">
    <property type="entry name" value="AQUAPORIN OR AQUAGLYCEROPORIN RELATED"/>
    <property type="match status" value="1"/>
</dbReference>
<dbReference type="SUPFAM" id="SSF81338">
    <property type="entry name" value="Aquaporin-like"/>
    <property type="match status" value="1"/>
</dbReference>
<comment type="subcellular location">
    <subcellularLocation>
        <location evidence="1">Membrane</location>
        <topology evidence="1">Multi-pass membrane protein</topology>
    </subcellularLocation>
</comment>
<feature type="transmembrane region" description="Helical" evidence="8">
    <location>
        <begin position="210"/>
        <end position="228"/>
    </location>
</feature>
<dbReference type="EMBL" id="UYSG01010915">
    <property type="protein sequence ID" value="VDL59530.1"/>
    <property type="molecule type" value="Genomic_DNA"/>
</dbReference>
<keyword evidence="3 7" id="KW-0813">Transport</keyword>
<feature type="transmembrane region" description="Helical" evidence="8">
    <location>
        <begin position="177"/>
        <end position="198"/>
    </location>
</feature>
<feature type="transmembrane region" description="Helical" evidence="8">
    <location>
        <begin position="261"/>
        <end position="284"/>
    </location>
</feature>
<reference evidence="10 12" key="3">
    <citation type="submission" date="2019-07" db="EMBL/GenBank/DDBJ databases">
        <authorList>
            <person name="Jastrzebski P J."/>
            <person name="Paukszto L."/>
            <person name="Jastrzebski P J."/>
        </authorList>
    </citation>
    <scope>NUCLEOTIDE SEQUENCE [LARGE SCALE GENOMIC DNA]</scope>
    <source>
        <strain evidence="10 12">WMS-il1</strain>
    </source>
</reference>
<dbReference type="EMBL" id="CABIJS010000222">
    <property type="protein sequence ID" value="VUZ46908.1"/>
    <property type="molecule type" value="Genomic_DNA"/>
</dbReference>
<keyword evidence="6 8" id="KW-0472">Membrane</keyword>
<dbReference type="Proteomes" id="UP000274504">
    <property type="component" value="Unassembled WGS sequence"/>
</dbReference>
<evidence type="ECO:0000256" key="2">
    <source>
        <dbReference type="ARBA" id="ARBA00006175"/>
    </source>
</evidence>
<proteinExistence type="inferred from homology"/>
<evidence type="ECO:0000313" key="9">
    <source>
        <dbReference type="EMBL" id="VDL59530.1"/>
    </source>
</evidence>
<evidence type="ECO:0000256" key="1">
    <source>
        <dbReference type="ARBA" id="ARBA00004141"/>
    </source>
</evidence>
<comment type="similarity">
    <text evidence="2 7">Belongs to the MIP/aquaporin (TC 1.A.8) family.</text>
</comment>
<dbReference type="InterPro" id="IPR000425">
    <property type="entry name" value="MIP"/>
</dbReference>